<accession>A0A225DSX2</accession>
<reference evidence="2" key="1">
    <citation type="submission" date="2017-06" db="EMBL/GenBank/DDBJ databases">
        <title>Genome analysis of Fimbriiglobus ruber SP5, the first member of the order Planctomycetales with confirmed chitinolytic capability.</title>
        <authorList>
            <person name="Ravin N.V."/>
            <person name="Rakitin A.L."/>
            <person name="Ivanova A.A."/>
            <person name="Beletsky A.V."/>
            <person name="Kulichevskaya I.S."/>
            <person name="Mardanov A.V."/>
            <person name="Dedysh S.N."/>
        </authorList>
    </citation>
    <scope>NUCLEOTIDE SEQUENCE [LARGE SCALE GENOMIC DNA]</scope>
    <source>
        <strain evidence="2">SP5</strain>
    </source>
</reference>
<dbReference type="EMBL" id="NIDE01000008">
    <property type="protein sequence ID" value="OWK40269.1"/>
    <property type="molecule type" value="Genomic_DNA"/>
</dbReference>
<comment type="caution">
    <text evidence="1">The sequence shown here is derived from an EMBL/GenBank/DDBJ whole genome shotgun (WGS) entry which is preliminary data.</text>
</comment>
<gene>
    <name evidence="1" type="ORF">FRUB_05188</name>
</gene>
<dbReference type="Proteomes" id="UP000214646">
    <property type="component" value="Unassembled WGS sequence"/>
</dbReference>
<organism evidence="1 2">
    <name type="scientific">Fimbriiglobus ruber</name>
    <dbReference type="NCBI Taxonomy" id="1908690"/>
    <lineage>
        <taxon>Bacteria</taxon>
        <taxon>Pseudomonadati</taxon>
        <taxon>Planctomycetota</taxon>
        <taxon>Planctomycetia</taxon>
        <taxon>Gemmatales</taxon>
        <taxon>Gemmataceae</taxon>
        <taxon>Fimbriiglobus</taxon>
    </lineage>
</organism>
<protein>
    <submittedName>
        <fullName evidence="1">Uncharacterized protein</fullName>
    </submittedName>
</protein>
<keyword evidence="2" id="KW-1185">Reference proteome</keyword>
<name>A0A225DSX2_9BACT</name>
<evidence type="ECO:0000313" key="1">
    <source>
        <dbReference type="EMBL" id="OWK40269.1"/>
    </source>
</evidence>
<evidence type="ECO:0000313" key="2">
    <source>
        <dbReference type="Proteomes" id="UP000214646"/>
    </source>
</evidence>
<sequence>MIFSQTSSGGNEQTEVSRTIIASLFEPVGVNQPAEIVRGV</sequence>
<proteinExistence type="predicted"/>
<dbReference type="AlphaFoldDB" id="A0A225DSX2"/>